<sequence>ARARSSRTVSRRSYSSSHDHLLSELPAREPKLIFDDLVPGNSHRLNVSLATFLPPKWLPKSARSGELPPSTPDLSLPAAHHLVYFNPILPADKLLPDGTDPNQSPGEPFVRRMWAGGSVMFPSGGLSLDGRRHVCVEGIRDVSIKGRPGSEKVFVGIERRVAPVKSQDESEQSIRERLWTPTAEEWGDAQLIERRNIVFMHERTPQELEAAADTSKKSPQKKLEPQHKPEFEHTFVPTPSLLFRYSALTLNAHAIHLDPHYCRT</sequence>
<evidence type="ECO:0000313" key="1">
    <source>
        <dbReference type="EMBL" id="KAK3044016.1"/>
    </source>
</evidence>
<name>A0ACC3CSK0_9PEZI</name>
<reference evidence="1" key="1">
    <citation type="submission" date="2024-09" db="EMBL/GenBank/DDBJ databases">
        <title>Black Yeasts Isolated from many extreme environments.</title>
        <authorList>
            <person name="Coleine C."/>
            <person name="Stajich J.E."/>
            <person name="Selbmann L."/>
        </authorList>
    </citation>
    <scope>NUCLEOTIDE SEQUENCE</scope>
    <source>
        <strain evidence="1">CCFEE 5737</strain>
    </source>
</reference>
<feature type="non-terminal residue" evidence="1">
    <location>
        <position position="264"/>
    </location>
</feature>
<keyword evidence="2" id="KW-1185">Reference proteome</keyword>
<comment type="caution">
    <text evidence="1">The sequence shown here is derived from an EMBL/GenBank/DDBJ whole genome shotgun (WGS) entry which is preliminary data.</text>
</comment>
<organism evidence="1 2">
    <name type="scientific">Coniosporium uncinatum</name>
    <dbReference type="NCBI Taxonomy" id="93489"/>
    <lineage>
        <taxon>Eukaryota</taxon>
        <taxon>Fungi</taxon>
        <taxon>Dikarya</taxon>
        <taxon>Ascomycota</taxon>
        <taxon>Pezizomycotina</taxon>
        <taxon>Dothideomycetes</taxon>
        <taxon>Dothideomycetes incertae sedis</taxon>
        <taxon>Coniosporium</taxon>
    </lineage>
</organism>
<gene>
    <name evidence="1" type="ORF">LTS18_002396</name>
</gene>
<feature type="non-terminal residue" evidence="1">
    <location>
        <position position="1"/>
    </location>
</feature>
<dbReference type="Proteomes" id="UP001186974">
    <property type="component" value="Unassembled WGS sequence"/>
</dbReference>
<protein>
    <submittedName>
        <fullName evidence="1">Uncharacterized protein</fullName>
    </submittedName>
</protein>
<dbReference type="EMBL" id="JAWDJW010012543">
    <property type="protein sequence ID" value="KAK3044016.1"/>
    <property type="molecule type" value="Genomic_DNA"/>
</dbReference>
<proteinExistence type="predicted"/>
<accession>A0ACC3CSK0</accession>
<evidence type="ECO:0000313" key="2">
    <source>
        <dbReference type="Proteomes" id="UP001186974"/>
    </source>
</evidence>